<organism evidence="1 2">
    <name type="scientific">Sphingomonas guangdongensis</name>
    <dbReference type="NCBI Taxonomy" id="1141890"/>
    <lineage>
        <taxon>Bacteria</taxon>
        <taxon>Pseudomonadati</taxon>
        <taxon>Pseudomonadota</taxon>
        <taxon>Alphaproteobacteria</taxon>
        <taxon>Sphingomonadales</taxon>
        <taxon>Sphingomonadaceae</taxon>
        <taxon>Sphingomonas</taxon>
    </lineage>
</organism>
<dbReference type="AlphaFoldDB" id="A0A285QY37"/>
<dbReference type="Proteomes" id="UP000219494">
    <property type="component" value="Unassembled WGS sequence"/>
</dbReference>
<dbReference type="EMBL" id="OBMI01000002">
    <property type="protein sequence ID" value="SOB86741.1"/>
    <property type="molecule type" value="Genomic_DNA"/>
</dbReference>
<dbReference type="RefSeq" id="WP_097063733.1">
    <property type="nucleotide sequence ID" value="NZ_OBMI01000002.1"/>
</dbReference>
<sequence>MAVVTITPHQVRQLVAATTPSPQAVGVALATLVVSSAKHPTLDISPVARWISANIQNVLSVIVADGLCKLEFVDDVDAVAFALTWSDVIGSVKR</sequence>
<gene>
    <name evidence="1" type="ORF">SAMN06297144_1850</name>
</gene>
<evidence type="ECO:0000313" key="1">
    <source>
        <dbReference type="EMBL" id="SOB86741.1"/>
    </source>
</evidence>
<proteinExistence type="predicted"/>
<name>A0A285QY37_9SPHN</name>
<accession>A0A285QY37</accession>
<evidence type="ECO:0000313" key="2">
    <source>
        <dbReference type="Proteomes" id="UP000219494"/>
    </source>
</evidence>
<keyword evidence="2" id="KW-1185">Reference proteome</keyword>
<protein>
    <submittedName>
        <fullName evidence="1">Uncharacterized protein</fullName>
    </submittedName>
</protein>
<reference evidence="1 2" key="1">
    <citation type="submission" date="2017-07" db="EMBL/GenBank/DDBJ databases">
        <authorList>
            <person name="Sun Z.S."/>
            <person name="Albrecht U."/>
            <person name="Echele G."/>
            <person name="Lee C.C."/>
        </authorList>
    </citation>
    <scope>NUCLEOTIDE SEQUENCE [LARGE SCALE GENOMIC DNA]</scope>
    <source>
        <strain evidence="1 2">CGMCC 1.12672</strain>
    </source>
</reference>